<accession>A0A5J5AYB0</accession>
<comment type="similarity">
    <text evidence="2 7">Belongs to the FMO family.</text>
</comment>
<evidence type="ECO:0000256" key="4">
    <source>
        <dbReference type="ARBA" id="ARBA00022827"/>
    </source>
</evidence>
<protein>
    <recommendedName>
        <fullName evidence="7">Flavin-containing monooxygenase</fullName>
        <ecNumber evidence="7">1.-.-.-</ecNumber>
    </recommendedName>
</protein>
<dbReference type="InterPro" id="IPR050346">
    <property type="entry name" value="FMO-like"/>
</dbReference>
<dbReference type="InterPro" id="IPR020946">
    <property type="entry name" value="Flavin_mOase-like"/>
</dbReference>
<dbReference type="OrthoDB" id="66881at2759"/>
<evidence type="ECO:0000256" key="3">
    <source>
        <dbReference type="ARBA" id="ARBA00022630"/>
    </source>
</evidence>
<dbReference type="GO" id="GO:0004499">
    <property type="term" value="F:N,N-dimethylaniline monooxygenase activity"/>
    <property type="evidence" value="ECO:0007669"/>
    <property type="project" value="InterPro"/>
</dbReference>
<keyword evidence="5" id="KW-0521">NADP</keyword>
<evidence type="ECO:0000256" key="1">
    <source>
        <dbReference type="ARBA" id="ARBA00001974"/>
    </source>
</evidence>
<evidence type="ECO:0000256" key="7">
    <source>
        <dbReference type="RuleBase" id="RU361177"/>
    </source>
</evidence>
<comment type="cofactor">
    <cofactor evidence="1 7">
        <name>FAD</name>
        <dbReference type="ChEBI" id="CHEBI:57692"/>
    </cofactor>
</comment>
<dbReference type="GO" id="GO:0050661">
    <property type="term" value="F:NADP binding"/>
    <property type="evidence" value="ECO:0007669"/>
    <property type="project" value="InterPro"/>
</dbReference>
<keyword evidence="4 7" id="KW-0274">FAD</keyword>
<proteinExistence type="inferred from homology"/>
<evidence type="ECO:0000313" key="8">
    <source>
        <dbReference type="EMBL" id="KAA8535270.1"/>
    </source>
</evidence>
<dbReference type="EMBL" id="CM018040">
    <property type="protein sequence ID" value="KAA8535270.1"/>
    <property type="molecule type" value="Genomic_DNA"/>
</dbReference>
<evidence type="ECO:0000313" key="9">
    <source>
        <dbReference type="Proteomes" id="UP000325577"/>
    </source>
</evidence>
<dbReference type="FunFam" id="3.50.50.60:FF:000167">
    <property type="entry name" value="Flavin-containing monooxygenase"/>
    <property type="match status" value="1"/>
</dbReference>
<dbReference type="SUPFAM" id="SSF51905">
    <property type="entry name" value="FAD/NAD(P)-binding domain"/>
    <property type="match status" value="2"/>
</dbReference>
<dbReference type="AlphaFoldDB" id="A0A5J5AYB0"/>
<gene>
    <name evidence="8" type="ORF">F0562_030273</name>
</gene>
<dbReference type="PANTHER" id="PTHR23023">
    <property type="entry name" value="DIMETHYLANILINE MONOOXYGENASE"/>
    <property type="match status" value="1"/>
</dbReference>
<dbReference type="Proteomes" id="UP000325577">
    <property type="component" value="Linkage Group LG17"/>
</dbReference>
<organism evidence="8 9">
    <name type="scientific">Nyssa sinensis</name>
    <dbReference type="NCBI Taxonomy" id="561372"/>
    <lineage>
        <taxon>Eukaryota</taxon>
        <taxon>Viridiplantae</taxon>
        <taxon>Streptophyta</taxon>
        <taxon>Embryophyta</taxon>
        <taxon>Tracheophyta</taxon>
        <taxon>Spermatophyta</taxon>
        <taxon>Magnoliopsida</taxon>
        <taxon>eudicotyledons</taxon>
        <taxon>Gunneridae</taxon>
        <taxon>Pentapetalae</taxon>
        <taxon>asterids</taxon>
        <taxon>Cornales</taxon>
        <taxon>Nyssaceae</taxon>
        <taxon>Nyssa</taxon>
    </lineage>
</organism>
<evidence type="ECO:0000256" key="2">
    <source>
        <dbReference type="ARBA" id="ARBA00009183"/>
    </source>
</evidence>
<dbReference type="GO" id="GO:0050660">
    <property type="term" value="F:flavin adenine dinucleotide binding"/>
    <property type="evidence" value="ECO:0007669"/>
    <property type="project" value="InterPro"/>
</dbReference>
<name>A0A5J5AYB0_9ASTE</name>
<dbReference type="FunFam" id="3.50.50.60:FF:000169">
    <property type="entry name" value="Flavin-containing monooxygenase"/>
    <property type="match status" value="1"/>
</dbReference>
<dbReference type="Pfam" id="PF00743">
    <property type="entry name" value="FMO-like"/>
    <property type="match status" value="1"/>
</dbReference>
<evidence type="ECO:0000256" key="6">
    <source>
        <dbReference type="ARBA" id="ARBA00023002"/>
    </source>
</evidence>
<keyword evidence="7" id="KW-0503">Monooxygenase</keyword>
<evidence type="ECO:0000256" key="5">
    <source>
        <dbReference type="ARBA" id="ARBA00022857"/>
    </source>
</evidence>
<dbReference type="PIRSF" id="PIRSF000332">
    <property type="entry name" value="FMO"/>
    <property type="match status" value="1"/>
</dbReference>
<dbReference type="Gene3D" id="3.50.50.60">
    <property type="entry name" value="FAD/NAD(P)-binding domain"/>
    <property type="match status" value="2"/>
</dbReference>
<dbReference type="InterPro" id="IPR036188">
    <property type="entry name" value="FAD/NAD-bd_sf"/>
</dbReference>
<keyword evidence="9" id="KW-1185">Reference proteome</keyword>
<dbReference type="EC" id="1.-.-.-" evidence="7"/>
<dbReference type="InterPro" id="IPR000960">
    <property type="entry name" value="Flavin_mOase"/>
</dbReference>
<sequence length="520" mass="58882">MEKRVAIIGAGLSGLVTCKYTIEKGFHPIVFEAKGSIGGVWTQTIESTKLQNAKDDYQFTDFPWPSSVTEMHPHNTQVLGYIESYAQHFGLIPCIKFNSQVINIDYVGESDEEMQSWDLWSGTGKPFVAKGKWHIRVQHEGKSSIEDYQVDFVVLCIGQFSGVPNIPEFPVGQGPEIFSGKVMHCMDYSAMDNNSAAEFLKGKRITIIGSRKSAVDLAVECANANGINYPCTMVQRTVQWMLPSGYLWGVSFAFLYLNRFSELLVHKPGESWLLSFLATLLSPLSWLISKFVESYLRWKLPLKKYGMIPEHSFLQQASSCQLLTMPQNFYDKVEEGSIILKKSQSFSFCKEGLIIDGEAGILKIDLVILATGFRGEQKIRDIFASPTFQKYIMGTPTSGIPFYRQIIHTRIPQLAVIGYSETLSDLYTSEIKCQWLAHFLNGTITLPSLKEMENDVMIWENYMKQYTGKTYRRNCVGALNIWYNDQLCKDIGCKPRRKKGILAELFEPYGPLDYVGLTPE</sequence>
<keyword evidence="3 7" id="KW-0285">Flavoprotein</keyword>
<keyword evidence="6 7" id="KW-0560">Oxidoreductase</keyword>
<reference evidence="8 9" key="1">
    <citation type="submission" date="2019-09" db="EMBL/GenBank/DDBJ databases">
        <title>A chromosome-level genome assembly of the Chinese tupelo Nyssa sinensis.</title>
        <authorList>
            <person name="Yang X."/>
            <person name="Kang M."/>
            <person name="Yang Y."/>
            <person name="Xiong H."/>
            <person name="Wang M."/>
            <person name="Zhang Z."/>
            <person name="Wang Z."/>
            <person name="Wu H."/>
            <person name="Ma T."/>
            <person name="Liu J."/>
            <person name="Xi Z."/>
        </authorList>
    </citation>
    <scope>NUCLEOTIDE SEQUENCE [LARGE SCALE GENOMIC DNA]</scope>
    <source>
        <strain evidence="8">J267</strain>
        <tissue evidence="8">Leaf</tissue>
    </source>
</reference>